<gene>
    <name evidence="1" type="ORF">GUA46_15605</name>
</gene>
<dbReference type="EMBL" id="WYET01000009">
    <property type="protein sequence ID" value="NVN19772.1"/>
    <property type="molecule type" value="Genomic_DNA"/>
</dbReference>
<dbReference type="AlphaFoldDB" id="A0A850NMH8"/>
<name>A0A850NMH8_9FLAO</name>
<reference evidence="1 2" key="1">
    <citation type="submission" date="2020-01" db="EMBL/GenBank/DDBJ databases">
        <title>Draft Genome Analysis of Muricauda sp. HICW Isolated from coastal seawater of PR China.</title>
        <authorList>
            <person name="Chen M.-X."/>
        </authorList>
    </citation>
    <scope>NUCLEOTIDE SEQUENCE [LARGE SCALE GENOMIC DNA]</scope>
    <source>
        <strain evidence="1 2">HICW</strain>
    </source>
</reference>
<protein>
    <submittedName>
        <fullName evidence="1">Uncharacterized protein</fullName>
    </submittedName>
</protein>
<keyword evidence="2" id="KW-1185">Reference proteome</keyword>
<accession>A0A850NMH8</accession>
<dbReference type="Proteomes" id="UP000558089">
    <property type="component" value="Unassembled WGS sequence"/>
</dbReference>
<evidence type="ECO:0000313" key="2">
    <source>
        <dbReference type="Proteomes" id="UP000558089"/>
    </source>
</evidence>
<sequence length="183" mass="21468">MKNKLLEILYNQILFCSDNGKSIIENPNFVVQETHKFSSKTRKEVISLFKELNEVGFIDKVSGEKTAYRIKSMMSIQELNSLLPKFKETMNQKKKLDKEYKVHFSSLRDLINSWNLIPDSPPDEFDSISHMCLRLLYRGVDRKKLGAALYHELSTNYGYSVNKHSTDVLAKQIFEWWLRINKV</sequence>
<dbReference type="RefSeq" id="WP_176621269.1">
    <property type="nucleotide sequence ID" value="NZ_WYET01000009.1"/>
</dbReference>
<comment type="caution">
    <text evidence="1">The sequence shown here is derived from an EMBL/GenBank/DDBJ whole genome shotgun (WGS) entry which is preliminary data.</text>
</comment>
<proteinExistence type="predicted"/>
<evidence type="ECO:0000313" key="1">
    <source>
        <dbReference type="EMBL" id="NVN19772.1"/>
    </source>
</evidence>
<organism evidence="1 2">
    <name type="scientific">Flagellimonas chongwuensis</name>
    <dbReference type="NCBI Taxonomy" id="2697365"/>
    <lineage>
        <taxon>Bacteria</taxon>
        <taxon>Pseudomonadati</taxon>
        <taxon>Bacteroidota</taxon>
        <taxon>Flavobacteriia</taxon>
        <taxon>Flavobacteriales</taxon>
        <taxon>Flavobacteriaceae</taxon>
        <taxon>Flagellimonas</taxon>
    </lineage>
</organism>